<keyword evidence="13 16" id="KW-1035">Host cytoplasm</keyword>
<comment type="subcellular location">
    <subcellularLocation>
        <location evidence="16 17">Host cytoplasm</location>
    </subcellularLocation>
    <subcellularLocation>
        <location evidence="16 17">Host nucleus</location>
    </subcellularLocation>
</comment>
<evidence type="ECO:0000256" key="9">
    <source>
        <dbReference type="ARBA" id="ARBA00023015"/>
    </source>
</evidence>
<evidence type="ECO:0000256" key="8">
    <source>
        <dbReference type="ARBA" id="ARBA00022833"/>
    </source>
</evidence>
<evidence type="ECO:0000256" key="7">
    <source>
        <dbReference type="ARBA" id="ARBA00022771"/>
    </source>
</evidence>
<keyword evidence="2 16" id="KW-0244">Early protein</keyword>
<evidence type="ECO:0000256" key="4">
    <source>
        <dbReference type="ARBA" id="ARBA00022581"/>
    </source>
</evidence>
<keyword evidence="3 16" id="KW-1048">Host nucleus</keyword>
<dbReference type="GO" id="GO:0008270">
    <property type="term" value="F:zinc ion binding"/>
    <property type="evidence" value="ECO:0007669"/>
    <property type="project" value="UniProtKB-KW"/>
</dbReference>
<dbReference type="HAMAP" id="MF_04006">
    <property type="entry name" value="HPV_E6"/>
    <property type="match status" value="1"/>
</dbReference>
<evidence type="ECO:0000313" key="18">
    <source>
        <dbReference type="EMBL" id="AHC00344.1"/>
    </source>
</evidence>
<keyword evidence="19" id="KW-1185">Reference proteome</keyword>
<keyword evidence="7 16" id="KW-0863">Zinc-finger</keyword>
<evidence type="ECO:0000256" key="14">
    <source>
        <dbReference type="ARBA" id="ARBA00023280"/>
    </source>
</evidence>
<evidence type="ECO:0000256" key="6">
    <source>
        <dbReference type="ARBA" id="ARBA00022723"/>
    </source>
</evidence>
<dbReference type="OrthoDB" id="27353at10239"/>
<dbReference type="GO" id="GO:0052170">
    <property type="term" value="P:symbiont-mediated suppression of host innate immune response"/>
    <property type="evidence" value="ECO:0007669"/>
    <property type="project" value="UniProtKB-KW"/>
</dbReference>
<dbReference type="Proteomes" id="UP000108008">
    <property type="component" value="Segment"/>
</dbReference>
<keyword evidence="12 16" id="KW-0804">Transcription</keyword>
<dbReference type="GO" id="GO:0006355">
    <property type="term" value="P:regulation of DNA-templated transcription"/>
    <property type="evidence" value="ECO:0007669"/>
    <property type="project" value="UniProtKB-UniRule"/>
</dbReference>
<dbReference type="GO" id="GO:0052150">
    <property type="term" value="P:symbiont-mediated perturbation of host apoptosis"/>
    <property type="evidence" value="ECO:0007669"/>
    <property type="project" value="UniProtKB-KW"/>
</dbReference>
<sequence>MEFISPIIVGNYDFLGIVFQPAPVTIKDMFCKALSLFSMAGVSPTSVDEYCKTFDVSFFNVKIPCLFCNFDLSLVDLAGFVNKGLSLVWRGNKCFACCIKCLKLSAKFERENFMRCTVSGEALEYLLKEPLSQIIIRCLYCYKRLDFIEKIDCCYAELPFCLIRCHWRNCCRLCRFENERSRT</sequence>
<organism evidence="18 19">
    <name type="scientific">Human papillomavirus 172</name>
    <dbReference type="NCBI Taxonomy" id="1434987"/>
    <lineage>
        <taxon>Viruses</taxon>
        <taxon>Monodnaviria</taxon>
        <taxon>Shotokuvirae</taxon>
        <taxon>Cossaviricota</taxon>
        <taxon>Papovaviricetes</taxon>
        <taxon>Zurhausenvirales</taxon>
        <taxon>Papillomaviridae</taxon>
        <taxon>Firstpapillomavirinae</taxon>
        <taxon>Gammapapillomavirus</taxon>
        <taxon>Gammapapillomavirus 22</taxon>
    </lineage>
</organism>
<accession>V5W3X8</accession>
<evidence type="ECO:0000256" key="17">
    <source>
        <dbReference type="RuleBase" id="RU363123"/>
    </source>
</evidence>
<evidence type="ECO:0000256" key="10">
    <source>
        <dbReference type="ARBA" id="ARBA00023125"/>
    </source>
</evidence>
<dbReference type="SUPFAM" id="SSF161229">
    <property type="entry name" value="E6 C-terminal domain-like"/>
    <property type="match status" value="2"/>
</dbReference>
<keyword evidence="6 16" id="KW-0479">Metal-binding</keyword>
<evidence type="ECO:0000256" key="12">
    <source>
        <dbReference type="ARBA" id="ARBA00023163"/>
    </source>
</evidence>
<reference evidence="18 19" key="1">
    <citation type="journal article" date="2013" name="J. Clin. Virol.">
        <title>Characterization of three novel human papillomavirus types isolated from oral rinse samples of healthy individuals.</title>
        <authorList>
            <person name="Martin E."/>
            <person name="Dang J."/>
            <person name="Bzhalava D."/>
            <person name="Stern J."/>
            <person name="Edelstein Z.R."/>
            <person name="Koutsky L.A."/>
            <person name="Kiviat N.B."/>
            <person name="Feng Q."/>
        </authorList>
    </citation>
    <scope>NUCLEOTIDE SEQUENCE [LARGE SCALE GENOMIC DNA]</scope>
</reference>
<keyword evidence="15 16" id="KW-1119">Modulation of host cell apoptosis by virus</keyword>
<keyword evidence="4 16" id="KW-0945">Host-virus interaction</keyword>
<gene>
    <name evidence="16" type="primary">E6</name>
</gene>
<dbReference type="GO" id="GO:0039502">
    <property type="term" value="P:symbiont-mediated suppression of host type I interferon-mediated signaling pathway"/>
    <property type="evidence" value="ECO:0007669"/>
    <property type="project" value="UniProtKB-UniRule"/>
</dbReference>
<name>V5W3X8_9PAPI</name>
<evidence type="ECO:0000256" key="15">
    <source>
        <dbReference type="ARBA" id="ARBA00023323"/>
    </source>
</evidence>
<evidence type="ECO:0000256" key="13">
    <source>
        <dbReference type="ARBA" id="ARBA00023200"/>
    </source>
</evidence>
<keyword evidence="5 16" id="KW-1090">Inhibition of host innate immune response by virus</keyword>
<dbReference type="GO" id="GO:0006351">
    <property type="term" value="P:DNA-templated transcription"/>
    <property type="evidence" value="ECO:0007669"/>
    <property type="project" value="UniProtKB-UniRule"/>
</dbReference>
<protein>
    <recommendedName>
        <fullName evidence="16 17">Protein E6</fullName>
    </recommendedName>
</protein>
<dbReference type="InterPro" id="IPR001334">
    <property type="entry name" value="E6"/>
</dbReference>
<evidence type="ECO:0000313" key="19">
    <source>
        <dbReference type="Proteomes" id="UP000108008"/>
    </source>
</evidence>
<keyword evidence="11 16" id="KW-0010">Activator</keyword>
<evidence type="ECO:0000256" key="3">
    <source>
        <dbReference type="ARBA" id="ARBA00022562"/>
    </source>
</evidence>
<dbReference type="Gene3D" id="3.30.240.40">
    <property type="entry name" value="E6 early regulatory protein"/>
    <property type="match status" value="2"/>
</dbReference>
<dbReference type="GO" id="GO:0042025">
    <property type="term" value="C:host cell nucleus"/>
    <property type="evidence" value="ECO:0007669"/>
    <property type="project" value="UniProtKB-SubCell"/>
</dbReference>
<comment type="caution">
    <text evidence="16">Lacks conserved residue(s) required for the propagation of feature annotation.</text>
</comment>
<keyword evidence="9 16" id="KW-0805">Transcription regulation</keyword>
<comment type="similarity">
    <text evidence="1 16 17">Belongs to the papillomaviridae E6 protein family.</text>
</comment>
<feature type="zinc finger region" evidence="16">
    <location>
        <begin position="138"/>
        <end position="174"/>
    </location>
</feature>
<comment type="subunit">
    <text evidence="16">Forms homodimers. Interacts with ubiquitin-protein ligase UBE3A/E6-AP; this interaction stimulates UBE3A ubiquitin activity. Interacts with host BAK1.</text>
</comment>
<comment type="function">
    <text evidence="16">Plays a major role in the induction and maintenance of cellular transformation. E6 associates with host UBE3A/E6-AP ubiquitin-protein ligase and modulates its activity. Protects host keratinocytes from apoptosis by mediating the degradation of host BAK1. May also inhibit host immune response.</text>
</comment>
<dbReference type="GO" id="GO:0030430">
    <property type="term" value="C:host cell cytoplasm"/>
    <property type="evidence" value="ECO:0007669"/>
    <property type="project" value="UniProtKB-SubCell"/>
</dbReference>
<evidence type="ECO:0000256" key="1">
    <source>
        <dbReference type="ARBA" id="ARBA00006346"/>
    </source>
</evidence>
<proteinExistence type="inferred from homology"/>
<evidence type="ECO:0000256" key="11">
    <source>
        <dbReference type="ARBA" id="ARBA00023159"/>
    </source>
</evidence>
<dbReference type="GO" id="GO:0003677">
    <property type="term" value="F:DNA binding"/>
    <property type="evidence" value="ECO:0007669"/>
    <property type="project" value="UniProtKB-UniRule"/>
</dbReference>
<keyword evidence="14 16" id="KW-0899">Viral immunoevasion</keyword>
<dbReference type="InterPro" id="IPR038575">
    <property type="entry name" value="E6_sf"/>
</dbReference>
<evidence type="ECO:0000256" key="5">
    <source>
        <dbReference type="ARBA" id="ARBA00022632"/>
    </source>
</evidence>
<evidence type="ECO:0000256" key="16">
    <source>
        <dbReference type="HAMAP-Rule" id="MF_04006"/>
    </source>
</evidence>
<keyword evidence="10 16" id="KW-0238">DNA-binding</keyword>
<feature type="zinc finger region" evidence="16">
    <location>
        <begin position="65"/>
        <end position="101"/>
    </location>
</feature>
<dbReference type="Pfam" id="PF00518">
    <property type="entry name" value="E6"/>
    <property type="match status" value="1"/>
</dbReference>
<dbReference type="EMBL" id="KF006399">
    <property type="protein sequence ID" value="AHC00344.1"/>
    <property type="molecule type" value="Genomic_DNA"/>
</dbReference>
<keyword evidence="8 16" id="KW-0862">Zinc</keyword>
<evidence type="ECO:0000256" key="2">
    <source>
        <dbReference type="ARBA" id="ARBA00022518"/>
    </source>
</evidence>
<dbReference type="GO" id="GO:0039648">
    <property type="term" value="P:symbiont-mediated perturbation of host ubiquitin-like protein modification"/>
    <property type="evidence" value="ECO:0007669"/>
    <property type="project" value="UniProtKB-UniRule"/>
</dbReference>